<dbReference type="EMBL" id="LN515531">
    <property type="protein sequence ID" value="CEA14131.1"/>
    <property type="molecule type" value="Genomic_DNA"/>
</dbReference>
<reference evidence="4" key="3">
    <citation type="submission" date="2020-10" db="EMBL/GenBank/DDBJ databases">
        <title>Dehalococcoides mccartyi of a TCE/Cr reducing biochatode.</title>
        <authorList>
            <person name="Matturro B."/>
        </authorList>
    </citation>
    <scope>NUCLEOTIDE SEQUENCE</scope>
    <source>
        <strain evidence="4">Bin2</strain>
    </source>
</reference>
<dbReference type="EMBL" id="LN734822">
    <property type="protein sequence ID" value="CEL24828.1"/>
    <property type="molecule type" value="Genomic_DNA"/>
</dbReference>
<feature type="domain" description="Zinc-ribbon" evidence="1">
    <location>
        <begin position="3"/>
        <end position="25"/>
    </location>
</feature>
<dbReference type="InterPro" id="IPR026870">
    <property type="entry name" value="Zinc_ribbon_dom"/>
</dbReference>
<protein>
    <submittedName>
        <fullName evidence="4">Zinc ribbon domain-containing protein</fullName>
    </submittedName>
</protein>
<dbReference type="PATRIC" id="fig|2162.10.peg.1247"/>
<reference evidence="2" key="1">
    <citation type="submission" date="2014-08" db="EMBL/GenBank/DDBJ databases">
        <authorList>
            <person name="Wibberg D."/>
        </authorList>
    </citation>
    <scope>NUCLEOTIDE SEQUENCE</scope>
</reference>
<sequence length="169" mass="19193">MVYCTKCGMENEDQSVYCAECGQKLQDDSETLQEMIHVAWNKGTVPPRKILCFTDKNAYIMEGNFLIGLGWGIGGIVGNYIEKKDTSQKEENARNANFQEVVAQDPEVVVIPYNEIMKVTMGKKRMLLNPSITIETTTDDYKFTVMDGKKYKQYQKSIPSILGDRVQVE</sequence>
<dbReference type="EMBL" id="JADIIL010000038">
    <property type="protein sequence ID" value="MBF4475970.1"/>
    <property type="molecule type" value="Genomic_DNA"/>
</dbReference>
<dbReference type="KEGG" id="mfi:DSM1535_1806"/>
<dbReference type="Proteomes" id="UP000062768">
    <property type="component" value="Chromosome I"/>
</dbReference>
<dbReference type="RefSeq" id="WP_048073221.1">
    <property type="nucleotide sequence ID" value="NZ_DAISQW010000003.1"/>
</dbReference>
<proteinExistence type="predicted"/>
<reference evidence="3" key="2">
    <citation type="submission" date="2014-09" db="EMBL/GenBank/DDBJ databases">
        <authorList>
            <person name="Bishop-Lilly K.A."/>
            <person name="Broomall S.M."/>
            <person name="Chain P.S."/>
            <person name="Chertkov O."/>
            <person name="Coyne S.R."/>
            <person name="Daligault H.E."/>
            <person name="Davenport K.W."/>
            <person name="Erkkila T."/>
            <person name="Frey K.G."/>
            <person name="Gibbons H.S."/>
            <person name="Gu W."/>
            <person name="Jaissle J."/>
            <person name="Johnson S.L."/>
            <person name="Koroleva G.I."/>
            <person name="Ladner J.T."/>
            <person name="Lo C.-C."/>
            <person name="Minogue T.D."/>
            <person name="Munk C."/>
            <person name="Palacios G.F."/>
            <person name="Redden C.L."/>
            <person name="Rosenzweig C.N."/>
            <person name="Scholz M.B."/>
            <person name="Teshima H."/>
            <person name="Xu Y."/>
        </authorList>
    </citation>
    <scope>NUCLEOTIDE SEQUENCE</scope>
    <source>
        <strain evidence="3">Mb9</strain>
    </source>
</reference>
<evidence type="ECO:0000313" key="4">
    <source>
        <dbReference type="EMBL" id="MBF4475970.1"/>
    </source>
</evidence>
<dbReference type="GeneID" id="26739440"/>
<dbReference type="AlphaFoldDB" id="A0A090JX75"/>
<accession>A0A090JX75</accession>
<dbReference type="Pfam" id="PF13240">
    <property type="entry name" value="Zn_Ribbon_1"/>
    <property type="match status" value="1"/>
</dbReference>
<gene>
    <name evidence="2" type="ORF">DSM1535_1806</name>
    <name evidence="4" type="ORF">ISP06_10965</name>
    <name evidence="3" type="ORF">MB9_1190</name>
</gene>
<keyword evidence="5" id="KW-1185">Reference proteome</keyword>
<organism evidence="2">
    <name type="scientific">Methanobacterium formicicum</name>
    <dbReference type="NCBI Taxonomy" id="2162"/>
    <lineage>
        <taxon>Archaea</taxon>
        <taxon>Methanobacteriati</taxon>
        <taxon>Methanobacteriota</taxon>
        <taxon>Methanomada group</taxon>
        <taxon>Methanobacteria</taxon>
        <taxon>Methanobacteriales</taxon>
        <taxon>Methanobacteriaceae</taxon>
        <taxon>Methanobacterium</taxon>
    </lineage>
</organism>
<evidence type="ECO:0000313" key="5">
    <source>
        <dbReference type="Proteomes" id="UP000062768"/>
    </source>
</evidence>
<name>A0A090JX75_METFO</name>
<evidence type="ECO:0000259" key="1">
    <source>
        <dbReference type="Pfam" id="PF13240"/>
    </source>
</evidence>
<evidence type="ECO:0000313" key="2">
    <source>
        <dbReference type="EMBL" id="CEA14131.1"/>
    </source>
</evidence>
<evidence type="ECO:0000313" key="3">
    <source>
        <dbReference type="EMBL" id="CEL24828.1"/>
    </source>
</evidence>
<dbReference type="Proteomes" id="UP000606900">
    <property type="component" value="Unassembled WGS sequence"/>
</dbReference>